<accession>A0A6N9VGB9</accession>
<dbReference type="Proteomes" id="UP000471648">
    <property type="component" value="Unassembled WGS sequence"/>
</dbReference>
<dbReference type="RefSeq" id="WP_164358223.1">
    <property type="nucleotide sequence ID" value="NZ_JAAGME010001046.1"/>
</dbReference>
<dbReference type="EMBL" id="JAAGME010001046">
    <property type="protein sequence ID" value="NEB70338.1"/>
    <property type="molecule type" value="Genomic_DNA"/>
</dbReference>
<proteinExistence type="predicted"/>
<sequence length="209" mass="22790">MSIPWGDIATIAIASAGLAISIVACKAAARSAAEAKRAADSAEDVASVERDRWHADLTPQFDLELTETGHGQALLLIRLTGPDSLRHLDHIAVEVRNNDRDHVALNPGVEVTQADVDNLVWGPYRFSPGVNGTDEHGRSPEPFPLDVGAGTQRAMQRTRPGAWMRGKTQGVWQGEYVGQPIRLVLTCRRGDREWVLARQLENPLFDAGT</sequence>
<organism evidence="2 3">
    <name type="scientific">Streptomyces microflavus</name>
    <name type="common">Streptomyces lipmanii</name>
    <dbReference type="NCBI Taxonomy" id="1919"/>
    <lineage>
        <taxon>Bacteria</taxon>
        <taxon>Bacillati</taxon>
        <taxon>Actinomycetota</taxon>
        <taxon>Actinomycetes</taxon>
        <taxon>Kitasatosporales</taxon>
        <taxon>Streptomycetaceae</taxon>
        <taxon>Streptomyces</taxon>
    </lineage>
</organism>
<feature type="region of interest" description="Disordered" evidence="1">
    <location>
        <begin position="131"/>
        <end position="151"/>
    </location>
</feature>
<evidence type="ECO:0000313" key="2">
    <source>
        <dbReference type="EMBL" id="NEB70338.1"/>
    </source>
</evidence>
<dbReference type="AlphaFoldDB" id="A0A6N9VGB9"/>
<evidence type="ECO:0000313" key="3">
    <source>
        <dbReference type="Proteomes" id="UP000471648"/>
    </source>
</evidence>
<name>A0A6N9VGB9_STRMI</name>
<gene>
    <name evidence="2" type="ORF">G3I39_25255</name>
</gene>
<evidence type="ECO:0000256" key="1">
    <source>
        <dbReference type="SAM" id="MobiDB-lite"/>
    </source>
</evidence>
<reference evidence="2 3" key="1">
    <citation type="submission" date="2020-01" db="EMBL/GenBank/DDBJ databases">
        <title>Insect and environment-associated Actinomycetes.</title>
        <authorList>
            <person name="Currrie C."/>
            <person name="Chevrette M."/>
            <person name="Carlson C."/>
            <person name="Stubbendieck R."/>
            <person name="Wendt-Pienkowski E."/>
        </authorList>
    </citation>
    <scope>NUCLEOTIDE SEQUENCE [LARGE SCALE GENOMIC DNA]</scope>
    <source>
        <strain evidence="2 3">SID14438</strain>
    </source>
</reference>
<protein>
    <submittedName>
        <fullName evidence="2">Uncharacterized protein</fullName>
    </submittedName>
</protein>
<comment type="caution">
    <text evidence="2">The sequence shown here is derived from an EMBL/GenBank/DDBJ whole genome shotgun (WGS) entry which is preliminary data.</text>
</comment>